<name>A0AAV5SSE6_9BILA</name>
<accession>A0AAV5SSE6</accession>
<proteinExistence type="predicted"/>
<dbReference type="Proteomes" id="UP001432027">
    <property type="component" value="Unassembled WGS sequence"/>
</dbReference>
<reference evidence="1" key="1">
    <citation type="submission" date="2023-10" db="EMBL/GenBank/DDBJ databases">
        <title>Genome assembly of Pristionchus species.</title>
        <authorList>
            <person name="Yoshida K."/>
            <person name="Sommer R.J."/>
        </authorList>
    </citation>
    <scope>NUCLEOTIDE SEQUENCE</scope>
    <source>
        <strain evidence="1">RS0144</strain>
    </source>
</reference>
<sequence>HLIRKGVGQRPQILDGRLAEVAKARKPEVLGVVDVTELLVGEDAAQLGRIRRRLRRQRLLVVHLIGDARL</sequence>
<keyword evidence="2" id="KW-1185">Reference proteome</keyword>
<organism evidence="1 2">
    <name type="scientific">Pristionchus entomophagus</name>
    <dbReference type="NCBI Taxonomy" id="358040"/>
    <lineage>
        <taxon>Eukaryota</taxon>
        <taxon>Metazoa</taxon>
        <taxon>Ecdysozoa</taxon>
        <taxon>Nematoda</taxon>
        <taxon>Chromadorea</taxon>
        <taxon>Rhabditida</taxon>
        <taxon>Rhabditina</taxon>
        <taxon>Diplogasteromorpha</taxon>
        <taxon>Diplogasteroidea</taxon>
        <taxon>Neodiplogasteridae</taxon>
        <taxon>Pristionchus</taxon>
    </lineage>
</organism>
<dbReference type="AlphaFoldDB" id="A0AAV5SSE6"/>
<evidence type="ECO:0000313" key="1">
    <source>
        <dbReference type="EMBL" id="GMS85702.1"/>
    </source>
</evidence>
<protein>
    <submittedName>
        <fullName evidence="1">Uncharacterized protein</fullName>
    </submittedName>
</protein>
<evidence type="ECO:0000313" key="2">
    <source>
        <dbReference type="Proteomes" id="UP001432027"/>
    </source>
</evidence>
<comment type="caution">
    <text evidence="1">The sequence shown here is derived from an EMBL/GenBank/DDBJ whole genome shotgun (WGS) entry which is preliminary data.</text>
</comment>
<dbReference type="EMBL" id="BTSX01000002">
    <property type="protein sequence ID" value="GMS85702.1"/>
    <property type="molecule type" value="Genomic_DNA"/>
</dbReference>
<gene>
    <name evidence="1" type="ORF">PENTCL1PPCAC_7877</name>
</gene>
<feature type="non-terminal residue" evidence="1">
    <location>
        <position position="1"/>
    </location>
</feature>